<dbReference type="CDD" id="cd11386">
    <property type="entry name" value="MCP_signal"/>
    <property type="match status" value="1"/>
</dbReference>
<dbReference type="PRINTS" id="PR00260">
    <property type="entry name" value="CHEMTRNSDUCR"/>
</dbReference>
<dbReference type="InterPro" id="IPR004090">
    <property type="entry name" value="Chemotax_Me-accpt_rcpt"/>
</dbReference>
<comment type="similarity">
    <text evidence="2">Belongs to the methyl-accepting chemotaxis (MCP) protein family.</text>
</comment>
<dbReference type="SMART" id="SM00283">
    <property type="entry name" value="MA"/>
    <property type="match status" value="1"/>
</dbReference>
<evidence type="ECO:0000256" key="4">
    <source>
        <dbReference type="SAM" id="Coils"/>
    </source>
</evidence>
<keyword evidence="7" id="KW-1185">Reference proteome</keyword>
<evidence type="ECO:0000313" key="6">
    <source>
        <dbReference type="EMBL" id="MBP5856609.1"/>
    </source>
</evidence>
<name>A0A8J7V3A2_9PROT</name>
<feature type="coiled-coil region" evidence="4">
    <location>
        <begin position="274"/>
        <end position="301"/>
    </location>
</feature>
<keyword evidence="1 3" id="KW-0807">Transducer</keyword>
<dbReference type="Pfam" id="PF00015">
    <property type="entry name" value="MCPsignal"/>
    <property type="match status" value="1"/>
</dbReference>
<dbReference type="Gene3D" id="1.10.287.950">
    <property type="entry name" value="Methyl-accepting chemotaxis protein"/>
    <property type="match status" value="1"/>
</dbReference>
<dbReference type="PANTHER" id="PTHR32089">
    <property type="entry name" value="METHYL-ACCEPTING CHEMOTAXIS PROTEIN MCPB"/>
    <property type="match status" value="1"/>
</dbReference>
<evidence type="ECO:0000256" key="1">
    <source>
        <dbReference type="ARBA" id="ARBA00023224"/>
    </source>
</evidence>
<comment type="caution">
    <text evidence="6">The sequence shown here is derived from an EMBL/GenBank/DDBJ whole genome shotgun (WGS) entry which is preliminary data.</text>
</comment>
<evidence type="ECO:0000313" key="7">
    <source>
        <dbReference type="Proteomes" id="UP000672602"/>
    </source>
</evidence>
<protein>
    <recommendedName>
        <fullName evidence="5">Methyl-accepting transducer domain-containing protein</fullName>
    </recommendedName>
</protein>
<feature type="domain" description="Methyl-accepting transducer" evidence="5">
    <location>
        <begin position="56"/>
        <end position="278"/>
    </location>
</feature>
<evidence type="ECO:0000259" key="5">
    <source>
        <dbReference type="PROSITE" id="PS50111"/>
    </source>
</evidence>
<dbReference type="InterPro" id="IPR004089">
    <property type="entry name" value="MCPsignal_dom"/>
</dbReference>
<dbReference type="GO" id="GO:0016020">
    <property type="term" value="C:membrane"/>
    <property type="evidence" value="ECO:0007669"/>
    <property type="project" value="InterPro"/>
</dbReference>
<dbReference type="PROSITE" id="PS50111">
    <property type="entry name" value="CHEMOTAXIS_TRANSDUC_2"/>
    <property type="match status" value="1"/>
</dbReference>
<dbReference type="GO" id="GO:0004888">
    <property type="term" value="F:transmembrane signaling receptor activity"/>
    <property type="evidence" value="ECO:0007669"/>
    <property type="project" value="InterPro"/>
</dbReference>
<keyword evidence="4" id="KW-0175">Coiled coil</keyword>
<accession>A0A8J7V3A2</accession>
<sequence>MDENRQSSDMRTDAGASLPNQREIDRAILWQRRELMTLADALQGEIEGTVAQANATGAHMGEAAEGIAQALATVTRLCEELTQTASQASDSIDAVAVATEQLAASAATIESQVGRTSTQSQGAVAETRRAAEVVGTLADASDKIGAIVKLINDIASQTNLLALNATIEAARAGEAGKGFAVVASEVKSLARQTADATKEIAAQIEEIQQVTKRAVEAIKTIEGAIGEVESCSNEAAEAVSEQMKAIDEIGHNAQETSRGAHAVADALGSVSQEVEETSRLADGQRERAEQMKNMVAALEGRLGTAIADTKTRKGEYEPAVLPVTLIGWQGSGSGARRVALDGLDSSGCAIAPAEGQADAVPDGPTRVRIDGLGTLSGTVAAGHLALDGGQGDALHRFIEANIALDQPLIERLTATAHAVADAFEKAVATGELTMDDLFDTDYRPVEGSNPKQHTTRYTDVLDRILPPLQEPMLEVDERVAFCAAVDINGYLPTHNLVYSKPQRPDDPVWNAANCRNRRIFTDRTGKAAGANTKPFLIQSYLRDMGGGAFVLMKDMTVPITVGGRQWGNQRLGYKP</sequence>
<reference evidence="6" key="1">
    <citation type="submission" date="2021-04" db="EMBL/GenBank/DDBJ databases">
        <authorList>
            <person name="Zhang D.-C."/>
        </authorList>
    </citation>
    <scope>NUCLEOTIDE SEQUENCE</scope>
    <source>
        <strain evidence="6">CGMCC 1.15697</strain>
    </source>
</reference>
<dbReference type="SUPFAM" id="SSF58104">
    <property type="entry name" value="Methyl-accepting chemotaxis protein (MCP) signaling domain"/>
    <property type="match status" value="1"/>
</dbReference>
<dbReference type="GO" id="GO:0006935">
    <property type="term" value="P:chemotaxis"/>
    <property type="evidence" value="ECO:0007669"/>
    <property type="project" value="InterPro"/>
</dbReference>
<dbReference type="AlphaFoldDB" id="A0A8J7V3A2"/>
<dbReference type="GO" id="GO:0007165">
    <property type="term" value="P:signal transduction"/>
    <property type="evidence" value="ECO:0007669"/>
    <property type="project" value="UniProtKB-KW"/>
</dbReference>
<gene>
    <name evidence="6" type="ORF">KAJ83_06290</name>
</gene>
<dbReference type="RefSeq" id="WP_210681174.1">
    <property type="nucleotide sequence ID" value="NZ_JAGMWN010000002.1"/>
</dbReference>
<proteinExistence type="inferred from homology"/>
<dbReference type="PANTHER" id="PTHR32089:SF112">
    <property type="entry name" value="LYSOZYME-LIKE PROTEIN-RELATED"/>
    <property type="match status" value="1"/>
</dbReference>
<evidence type="ECO:0000256" key="2">
    <source>
        <dbReference type="ARBA" id="ARBA00029447"/>
    </source>
</evidence>
<dbReference type="EMBL" id="JAGMWN010000002">
    <property type="protein sequence ID" value="MBP5856609.1"/>
    <property type="molecule type" value="Genomic_DNA"/>
</dbReference>
<dbReference type="Proteomes" id="UP000672602">
    <property type="component" value="Unassembled WGS sequence"/>
</dbReference>
<evidence type="ECO:0000256" key="3">
    <source>
        <dbReference type="PROSITE-ProRule" id="PRU00284"/>
    </source>
</evidence>
<organism evidence="6 7">
    <name type="scientific">Marivibrio halodurans</name>
    <dbReference type="NCBI Taxonomy" id="2039722"/>
    <lineage>
        <taxon>Bacteria</taxon>
        <taxon>Pseudomonadati</taxon>
        <taxon>Pseudomonadota</taxon>
        <taxon>Alphaproteobacteria</taxon>
        <taxon>Rhodospirillales</taxon>
        <taxon>Rhodospirillaceae</taxon>
        <taxon>Marivibrio</taxon>
    </lineage>
</organism>